<evidence type="ECO:0000256" key="1">
    <source>
        <dbReference type="ARBA" id="ARBA00022572"/>
    </source>
</evidence>
<evidence type="ECO:0000313" key="7">
    <source>
        <dbReference type="Proteomes" id="UP000014760"/>
    </source>
</evidence>
<sequence length="82" mass="9233">GRLSRTLSGRLCQRWDSQEPHPHTTTSSFIYSNLSVSGANNYCINPETLMGQLEGPGCSTMDPAERWQYCSIPLCSKFDSWM</sequence>
<keyword evidence="1 3" id="KW-0420">Kringle</keyword>
<dbReference type="SMART" id="SM00130">
    <property type="entry name" value="KR"/>
    <property type="match status" value="1"/>
</dbReference>
<dbReference type="InterPro" id="IPR038178">
    <property type="entry name" value="Kringle_sf"/>
</dbReference>
<dbReference type="AlphaFoldDB" id="R7VK02"/>
<name>R7VK02_CAPTE</name>
<gene>
    <name evidence="5" type="ORF">CAPTEDRAFT_106613</name>
</gene>
<dbReference type="SUPFAM" id="SSF57440">
    <property type="entry name" value="Kringle-like"/>
    <property type="match status" value="1"/>
</dbReference>
<dbReference type="PANTHER" id="PTHR24261:SF7">
    <property type="entry name" value="KRINGLE DOMAIN-CONTAINING PROTEIN"/>
    <property type="match status" value="1"/>
</dbReference>
<evidence type="ECO:0000256" key="3">
    <source>
        <dbReference type="PROSITE-ProRule" id="PRU00121"/>
    </source>
</evidence>
<comment type="caution">
    <text evidence="3">Lacks conserved residue(s) required for the propagation of feature annotation.</text>
</comment>
<dbReference type="HOGENOM" id="CLU_158332_0_0_1"/>
<proteinExistence type="predicted"/>
<feature type="non-terminal residue" evidence="5">
    <location>
        <position position="1"/>
    </location>
</feature>
<dbReference type="Proteomes" id="UP000014760">
    <property type="component" value="Unassembled WGS sequence"/>
</dbReference>
<dbReference type="InterPro" id="IPR050759">
    <property type="entry name" value="Serine_protease_kringle"/>
</dbReference>
<evidence type="ECO:0000256" key="2">
    <source>
        <dbReference type="ARBA" id="ARBA00023157"/>
    </source>
</evidence>
<reference evidence="5 7" key="2">
    <citation type="journal article" date="2013" name="Nature">
        <title>Insights into bilaterian evolution from three spiralian genomes.</title>
        <authorList>
            <person name="Simakov O."/>
            <person name="Marletaz F."/>
            <person name="Cho S.J."/>
            <person name="Edsinger-Gonzales E."/>
            <person name="Havlak P."/>
            <person name="Hellsten U."/>
            <person name="Kuo D.H."/>
            <person name="Larsson T."/>
            <person name="Lv J."/>
            <person name="Arendt D."/>
            <person name="Savage R."/>
            <person name="Osoegawa K."/>
            <person name="de Jong P."/>
            <person name="Grimwood J."/>
            <person name="Chapman J.A."/>
            <person name="Shapiro H."/>
            <person name="Aerts A."/>
            <person name="Otillar R.P."/>
            <person name="Terry A.Y."/>
            <person name="Boore J.L."/>
            <person name="Grigoriev I.V."/>
            <person name="Lindberg D.R."/>
            <person name="Seaver E.C."/>
            <person name="Weisblat D.A."/>
            <person name="Putnam N.H."/>
            <person name="Rokhsar D.S."/>
        </authorList>
    </citation>
    <scope>NUCLEOTIDE SEQUENCE</scope>
    <source>
        <strain evidence="5 7">I ESC-2004</strain>
    </source>
</reference>
<dbReference type="EnsemblMetazoa" id="CapteT106613">
    <property type="protein sequence ID" value="CapteP106613"/>
    <property type="gene ID" value="CapteG106613"/>
</dbReference>
<dbReference type="InterPro" id="IPR013806">
    <property type="entry name" value="Kringle-like"/>
</dbReference>
<evidence type="ECO:0000259" key="4">
    <source>
        <dbReference type="PROSITE" id="PS50070"/>
    </source>
</evidence>
<protein>
    <recommendedName>
        <fullName evidence="4">Kringle domain-containing protein</fullName>
    </recommendedName>
</protein>
<dbReference type="InterPro" id="IPR000001">
    <property type="entry name" value="Kringle"/>
</dbReference>
<organism evidence="5">
    <name type="scientific">Capitella teleta</name>
    <name type="common">Polychaete worm</name>
    <dbReference type="NCBI Taxonomy" id="283909"/>
    <lineage>
        <taxon>Eukaryota</taxon>
        <taxon>Metazoa</taxon>
        <taxon>Spiralia</taxon>
        <taxon>Lophotrochozoa</taxon>
        <taxon>Annelida</taxon>
        <taxon>Polychaeta</taxon>
        <taxon>Sedentaria</taxon>
        <taxon>Scolecida</taxon>
        <taxon>Capitellidae</taxon>
        <taxon>Capitella</taxon>
    </lineage>
</organism>
<reference evidence="6" key="3">
    <citation type="submission" date="2015-06" db="UniProtKB">
        <authorList>
            <consortium name="EnsemblMetazoa"/>
        </authorList>
    </citation>
    <scope>IDENTIFICATION</scope>
</reference>
<accession>R7VK02</accession>
<keyword evidence="2" id="KW-1015">Disulfide bond</keyword>
<evidence type="ECO:0000313" key="6">
    <source>
        <dbReference type="EnsemblMetazoa" id="CapteP106613"/>
    </source>
</evidence>
<evidence type="ECO:0000313" key="5">
    <source>
        <dbReference type="EMBL" id="ELU16926.1"/>
    </source>
</evidence>
<dbReference type="PANTHER" id="PTHR24261">
    <property type="entry name" value="PLASMINOGEN-RELATED"/>
    <property type="match status" value="1"/>
</dbReference>
<dbReference type="EMBL" id="AMQN01004203">
    <property type="status" value="NOT_ANNOTATED_CDS"/>
    <property type="molecule type" value="Genomic_DNA"/>
</dbReference>
<dbReference type="Pfam" id="PF00051">
    <property type="entry name" value="Kringle"/>
    <property type="match status" value="1"/>
</dbReference>
<feature type="domain" description="Kringle" evidence="4">
    <location>
        <begin position="1"/>
        <end position="75"/>
    </location>
</feature>
<keyword evidence="7" id="KW-1185">Reference proteome</keyword>
<dbReference type="EMBL" id="KB292835">
    <property type="protein sequence ID" value="ELU16926.1"/>
    <property type="molecule type" value="Genomic_DNA"/>
</dbReference>
<reference evidence="7" key="1">
    <citation type="submission" date="2012-12" db="EMBL/GenBank/DDBJ databases">
        <authorList>
            <person name="Hellsten U."/>
            <person name="Grimwood J."/>
            <person name="Chapman J.A."/>
            <person name="Shapiro H."/>
            <person name="Aerts A."/>
            <person name="Otillar R.P."/>
            <person name="Terry A.Y."/>
            <person name="Boore J.L."/>
            <person name="Simakov O."/>
            <person name="Marletaz F."/>
            <person name="Cho S.-J."/>
            <person name="Edsinger-Gonzales E."/>
            <person name="Havlak P."/>
            <person name="Kuo D.-H."/>
            <person name="Larsson T."/>
            <person name="Lv J."/>
            <person name="Arendt D."/>
            <person name="Savage R."/>
            <person name="Osoegawa K."/>
            <person name="de Jong P."/>
            <person name="Lindberg D.R."/>
            <person name="Seaver E.C."/>
            <person name="Weisblat D.A."/>
            <person name="Putnam N.H."/>
            <person name="Grigoriev I.V."/>
            <person name="Rokhsar D.S."/>
        </authorList>
    </citation>
    <scope>NUCLEOTIDE SEQUENCE</scope>
    <source>
        <strain evidence="7">I ESC-2004</strain>
    </source>
</reference>
<dbReference type="PROSITE" id="PS50070">
    <property type="entry name" value="KRINGLE_2"/>
    <property type="match status" value="1"/>
</dbReference>
<dbReference type="Gene3D" id="2.40.20.10">
    <property type="entry name" value="Plasminogen Kringle 4"/>
    <property type="match status" value="1"/>
</dbReference>